<dbReference type="PRINTS" id="PR00821">
    <property type="entry name" value="TAGLIPASE"/>
</dbReference>
<sequence length="352" mass="38523">MIARLLLALAAGPHLFAAAWYWDVCYDEMVPAFQCYNLNAPYTNTLFHYPWSPTDQNIIFSLFTANNPTTPDHLAARDAKTVSSSHFNSNGKVAFLIHGFTDSMEGIWVAPLIQELLTKVENVIFVDWENGAKGPDYYRATANTRVVGAQVATLIKTLGVDPAIVHLIGHSLGAHVAGYAGEKFGGTYYEFDDRKIGRITAMDPAAPKFEGYDVRVKLDPTDATFVDVIHSDTESLYKGGLGVKKPCGHVDFFPNGGWDQPGCSPSLIDLSDFSSVMSITETVACSHSRAIAYFNASINEHDFEGHPCSGLEDYLDGYCERCGTSGCNHMGYAASPLKPGSFFLHTDSLYPF</sequence>
<keyword evidence="8" id="KW-1185">Reference proteome</keyword>
<protein>
    <recommendedName>
        <fullName evidence="6">Lipase domain-containing protein</fullName>
    </recommendedName>
</protein>
<dbReference type="EMBL" id="JBAMIC010000001">
    <property type="protein sequence ID" value="KAK7116823.1"/>
    <property type="molecule type" value="Genomic_DNA"/>
</dbReference>
<dbReference type="InterPro" id="IPR013818">
    <property type="entry name" value="Lipase"/>
</dbReference>
<comment type="subcellular location">
    <subcellularLocation>
        <location evidence="1">Secreted</location>
    </subcellularLocation>
</comment>
<name>A0AAN9GQ88_9CAEN</name>
<dbReference type="InterPro" id="IPR033906">
    <property type="entry name" value="Lipase_N"/>
</dbReference>
<comment type="similarity">
    <text evidence="2 4">Belongs to the AB hydrolase superfamily. Lipase family.</text>
</comment>
<dbReference type="AlphaFoldDB" id="A0AAN9GQ88"/>
<evidence type="ECO:0000256" key="1">
    <source>
        <dbReference type="ARBA" id="ARBA00004613"/>
    </source>
</evidence>
<organism evidence="7 8">
    <name type="scientific">Littorina saxatilis</name>
    <dbReference type="NCBI Taxonomy" id="31220"/>
    <lineage>
        <taxon>Eukaryota</taxon>
        <taxon>Metazoa</taxon>
        <taxon>Spiralia</taxon>
        <taxon>Lophotrochozoa</taxon>
        <taxon>Mollusca</taxon>
        <taxon>Gastropoda</taxon>
        <taxon>Caenogastropoda</taxon>
        <taxon>Littorinimorpha</taxon>
        <taxon>Littorinoidea</taxon>
        <taxon>Littorinidae</taxon>
        <taxon>Littorina</taxon>
    </lineage>
</organism>
<evidence type="ECO:0000256" key="4">
    <source>
        <dbReference type="RuleBase" id="RU004262"/>
    </source>
</evidence>
<evidence type="ECO:0000313" key="8">
    <source>
        <dbReference type="Proteomes" id="UP001374579"/>
    </source>
</evidence>
<comment type="caution">
    <text evidence="7">The sequence shown here is derived from an EMBL/GenBank/DDBJ whole genome shotgun (WGS) entry which is preliminary data.</text>
</comment>
<dbReference type="Proteomes" id="UP001374579">
    <property type="component" value="Unassembled WGS sequence"/>
</dbReference>
<dbReference type="GO" id="GO:0016298">
    <property type="term" value="F:lipase activity"/>
    <property type="evidence" value="ECO:0007669"/>
    <property type="project" value="InterPro"/>
</dbReference>
<evidence type="ECO:0000256" key="2">
    <source>
        <dbReference type="ARBA" id="ARBA00010701"/>
    </source>
</evidence>
<evidence type="ECO:0000259" key="6">
    <source>
        <dbReference type="Pfam" id="PF00151"/>
    </source>
</evidence>
<reference evidence="7 8" key="1">
    <citation type="submission" date="2024-02" db="EMBL/GenBank/DDBJ databases">
        <title>Chromosome-scale genome assembly of the rough periwinkle Littorina saxatilis.</title>
        <authorList>
            <person name="De Jode A."/>
            <person name="Faria R."/>
            <person name="Formenti G."/>
            <person name="Sims Y."/>
            <person name="Smith T.P."/>
            <person name="Tracey A."/>
            <person name="Wood J.M.D."/>
            <person name="Zagrodzka Z.B."/>
            <person name="Johannesson K."/>
            <person name="Butlin R.K."/>
            <person name="Leder E.H."/>
        </authorList>
    </citation>
    <scope>NUCLEOTIDE SEQUENCE [LARGE SCALE GENOMIC DNA]</scope>
    <source>
        <strain evidence="7">Snail1</strain>
        <tissue evidence="7">Muscle</tissue>
    </source>
</reference>
<proteinExistence type="inferred from homology"/>
<gene>
    <name evidence="7" type="ORF">V1264_002436</name>
</gene>
<feature type="signal peptide" evidence="5">
    <location>
        <begin position="1"/>
        <end position="18"/>
    </location>
</feature>
<evidence type="ECO:0000256" key="5">
    <source>
        <dbReference type="SAM" id="SignalP"/>
    </source>
</evidence>
<dbReference type="GO" id="GO:0005615">
    <property type="term" value="C:extracellular space"/>
    <property type="evidence" value="ECO:0007669"/>
    <property type="project" value="TreeGrafter"/>
</dbReference>
<dbReference type="CDD" id="cd00707">
    <property type="entry name" value="Pancreat_lipase_like"/>
    <property type="match status" value="1"/>
</dbReference>
<dbReference type="InterPro" id="IPR000734">
    <property type="entry name" value="TAG_lipase"/>
</dbReference>
<evidence type="ECO:0000313" key="7">
    <source>
        <dbReference type="EMBL" id="KAK7116823.1"/>
    </source>
</evidence>
<dbReference type="InterPro" id="IPR029058">
    <property type="entry name" value="AB_hydrolase_fold"/>
</dbReference>
<feature type="chain" id="PRO_5043038452" description="Lipase domain-containing protein" evidence="5">
    <location>
        <begin position="19"/>
        <end position="352"/>
    </location>
</feature>
<accession>A0AAN9GQ88</accession>
<dbReference type="Pfam" id="PF00151">
    <property type="entry name" value="Lipase"/>
    <property type="match status" value="1"/>
</dbReference>
<keyword evidence="3" id="KW-0964">Secreted</keyword>
<feature type="domain" description="Lipase" evidence="6">
    <location>
        <begin position="42"/>
        <end position="352"/>
    </location>
</feature>
<dbReference type="Gene3D" id="3.40.50.1820">
    <property type="entry name" value="alpha/beta hydrolase"/>
    <property type="match status" value="1"/>
</dbReference>
<dbReference type="GO" id="GO:0016042">
    <property type="term" value="P:lipid catabolic process"/>
    <property type="evidence" value="ECO:0007669"/>
    <property type="project" value="TreeGrafter"/>
</dbReference>
<dbReference type="PANTHER" id="PTHR11610">
    <property type="entry name" value="LIPASE"/>
    <property type="match status" value="1"/>
</dbReference>
<evidence type="ECO:0000256" key="3">
    <source>
        <dbReference type="ARBA" id="ARBA00022525"/>
    </source>
</evidence>
<dbReference type="SUPFAM" id="SSF53474">
    <property type="entry name" value="alpha/beta-Hydrolases"/>
    <property type="match status" value="1"/>
</dbReference>
<keyword evidence="5" id="KW-0732">Signal</keyword>